<organism evidence="2 3">
    <name type="scientific">Microbulbifer spongiae</name>
    <dbReference type="NCBI Taxonomy" id="2944933"/>
    <lineage>
        <taxon>Bacteria</taxon>
        <taxon>Pseudomonadati</taxon>
        <taxon>Pseudomonadota</taxon>
        <taxon>Gammaproteobacteria</taxon>
        <taxon>Cellvibrionales</taxon>
        <taxon>Microbulbiferaceae</taxon>
        <taxon>Microbulbifer</taxon>
    </lineage>
</organism>
<dbReference type="Proteomes" id="UP001321520">
    <property type="component" value="Chromosome"/>
</dbReference>
<dbReference type="InterPro" id="IPR029058">
    <property type="entry name" value="AB_hydrolase_fold"/>
</dbReference>
<evidence type="ECO:0000313" key="3">
    <source>
        <dbReference type="Proteomes" id="UP001321520"/>
    </source>
</evidence>
<dbReference type="InterPro" id="IPR022742">
    <property type="entry name" value="Hydrolase_4"/>
</dbReference>
<dbReference type="SUPFAM" id="SSF53474">
    <property type="entry name" value="alpha/beta-Hydrolases"/>
    <property type="match status" value="1"/>
</dbReference>
<evidence type="ECO:0000313" key="2">
    <source>
        <dbReference type="EMBL" id="WKD50180.1"/>
    </source>
</evidence>
<reference evidence="2 3" key="1">
    <citation type="submission" date="2022-05" db="EMBL/GenBank/DDBJ databases">
        <title>Microbulbifer sp. nov., isolated from sponge.</title>
        <authorList>
            <person name="Gao L."/>
        </authorList>
    </citation>
    <scope>NUCLEOTIDE SEQUENCE [LARGE SCALE GENOMIC DNA]</scope>
    <source>
        <strain evidence="2 3">MI-G</strain>
    </source>
</reference>
<keyword evidence="3" id="KW-1185">Reference proteome</keyword>
<dbReference type="GO" id="GO:0016787">
    <property type="term" value="F:hydrolase activity"/>
    <property type="evidence" value="ECO:0007669"/>
    <property type="project" value="UniProtKB-KW"/>
</dbReference>
<dbReference type="PROSITE" id="PS51257">
    <property type="entry name" value="PROKAR_LIPOPROTEIN"/>
    <property type="match status" value="1"/>
</dbReference>
<evidence type="ECO:0000259" key="1">
    <source>
        <dbReference type="Pfam" id="PF12146"/>
    </source>
</evidence>
<dbReference type="Pfam" id="PF12146">
    <property type="entry name" value="Hydrolase_4"/>
    <property type="match status" value="1"/>
</dbReference>
<gene>
    <name evidence="2" type="ORF">M8T91_01750</name>
</gene>
<feature type="domain" description="Serine aminopeptidase S33" evidence="1">
    <location>
        <begin position="82"/>
        <end position="223"/>
    </location>
</feature>
<name>A0ABY9EFP7_9GAMM</name>
<accession>A0ABY9EFP7</accession>
<sequence>MRLYILGFCLIPFLVSCRGLPAHPLLTPSGASPVTDYSSFEQYIAQTEQLLARHRYFLTGDVQAEITANLPFERFPDQPLQPTRGVLLVHGLGDSPWSFVDIAGSLSRHGFLVRTLLLSGHGTRPADLLIADHDSWQQEVRRQVALLKADVEEVYLGGFSTGGNLAYLEAAADPLIKGLILFSPGFQSGQPLARLTPLLSRFKPWLFVPDPERLTNYTRYASMPTNGFSQYYKTSAKTLSSLSREKFRRPVFIALSEHDSVLHSAEIHRLFVEHFTHPQSRFMWFGTSPPDLADARTLFIDSRVPALRISNMSHMGMLFSPDNPYYGIHGSERICHNGQEAEGAGNDCRSGGEVWYSAWGYNEPGKIHARLTFNPYFEVMMKEIKSTFTL</sequence>
<keyword evidence="2" id="KW-0378">Hydrolase</keyword>
<dbReference type="RefSeq" id="WP_301416236.1">
    <property type="nucleotide sequence ID" value="NZ_CP098023.1"/>
</dbReference>
<dbReference type="EMBL" id="CP098023">
    <property type="protein sequence ID" value="WKD50180.1"/>
    <property type="molecule type" value="Genomic_DNA"/>
</dbReference>
<protein>
    <submittedName>
        <fullName evidence="2">Alpha/beta fold hydrolase</fullName>
    </submittedName>
</protein>
<dbReference type="Gene3D" id="3.40.50.1820">
    <property type="entry name" value="alpha/beta hydrolase"/>
    <property type="match status" value="1"/>
</dbReference>
<proteinExistence type="predicted"/>